<keyword evidence="3" id="KW-1185">Reference proteome</keyword>
<dbReference type="AlphaFoldDB" id="A0A9P7Y584"/>
<sequence length="704" mass="77467">MRQGGNNQGGVFRHGKDRHHNGSPYRQSSLSALSLRQDTTNFDELSRQNLREATTAVTRDFQSLVPMDSGLVADQASQRKSERASHASVTDSGQGHHSISTMSSQVPLILSQGQAFQTRPTGSTMRSMPRMNSAITGTATARTRKNIQVMPDPSQTPQAIPQDYIYPVPSERLGGLRTLPPISEAKRVVTAPSNNQKLATSQGNRGFTGTAASLVPVGLIDLTDSPEAQKQHQVDGDTNVRSGRMSEQPEPGTPTKPARCSMPHEIHRQEASGNLAGGSRRKGEIEADPLPSGPIPCSFGRPSHDTEEERAYFKKGRSPLPSPSYTFAGGFRKCDNSPSMPPTVLSPVHYPDVQFHPSESPPARPQNNRWDSVLFNGKLDKLNARTFGRQMDALDLISFDGTASDSHCCPQVADGAGLVSPTEPPRTPHEKFALDRFEGIAARRRSSVAPIAPQDDPNVGDFLDEDKEDSEEPMFTNGPPMYRLLSMFLESHDYMGRIPENNAKALAIIGTYPEIRHDFLQNFVRQQREATFARTEGLREEQRTVAKALAWGNQRGTKQHRDEKKQCLQEQSQKTSKGNPYQDTLAVVNTPKGKNDDDSKKQLSSNGDAHPPVNQLKRKYSTRALPQSQVSANTSRARPQKRLCRCSPSGLGERANMTSASDAAPQPKVSQPFSEEGELQVSQPDSNRPAPPKNKRKRRQEKLE</sequence>
<feature type="region of interest" description="Disordered" evidence="1">
    <location>
        <begin position="1"/>
        <end position="34"/>
    </location>
</feature>
<accession>A0A9P7Y584</accession>
<feature type="region of interest" description="Disordered" evidence="1">
    <location>
        <begin position="73"/>
        <end position="101"/>
    </location>
</feature>
<name>A0A9P7Y584_9HELO</name>
<feature type="compositionally biased region" description="Polar residues" evidence="1">
    <location>
        <begin position="568"/>
        <end position="582"/>
    </location>
</feature>
<evidence type="ECO:0000313" key="3">
    <source>
        <dbReference type="Proteomes" id="UP000824998"/>
    </source>
</evidence>
<gene>
    <name evidence="2" type="ORF">BJ875DRAFT_548028</name>
</gene>
<feature type="compositionally biased region" description="Basic and acidic residues" evidence="1">
    <location>
        <begin position="302"/>
        <end position="312"/>
    </location>
</feature>
<reference evidence="2" key="1">
    <citation type="journal article" date="2021" name="IMA Fungus">
        <title>Genomic characterization of three marine fungi, including Emericellopsis atlantica sp. nov. with signatures of a generalist lifestyle and marine biomass degradation.</title>
        <authorList>
            <person name="Hagestad O.C."/>
            <person name="Hou L."/>
            <person name="Andersen J.H."/>
            <person name="Hansen E.H."/>
            <person name="Altermark B."/>
            <person name="Li C."/>
            <person name="Kuhnert E."/>
            <person name="Cox R.J."/>
            <person name="Crous P.W."/>
            <person name="Spatafora J.W."/>
            <person name="Lail K."/>
            <person name="Amirebrahimi M."/>
            <person name="Lipzen A."/>
            <person name="Pangilinan J."/>
            <person name="Andreopoulos W."/>
            <person name="Hayes R.D."/>
            <person name="Ng V."/>
            <person name="Grigoriev I.V."/>
            <person name="Jackson S.A."/>
            <person name="Sutton T.D.S."/>
            <person name="Dobson A.D.W."/>
            <person name="Rama T."/>
        </authorList>
    </citation>
    <scope>NUCLEOTIDE SEQUENCE</scope>
    <source>
        <strain evidence="2">TRa018bII</strain>
    </source>
</reference>
<feature type="compositionally biased region" description="Basic residues" evidence="1">
    <location>
        <begin position="693"/>
        <end position="704"/>
    </location>
</feature>
<feature type="region of interest" description="Disordered" evidence="1">
    <location>
        <begin position="224"/>
        <end position="317"/>
    </location>
</feature>
<feature type="compositionally biased region" description="Polar residues" evidence="1">
    <location>
        <begin position="87"/>
        <end position="101"/>
    </location>
</feature>
<evidence type="ECO:0000313" key="2">
    <source>
        <dbReference type="EMBL" id="KAG9228038.1"/>
    </source>
</evidence>
<dbReference type="Proteomes" id="UP000824998">
    <property type="component" value="Unassembled WGS sequence"/>
</dbReference>
<feature type="region of interest" description="Disordered" evidence="1">
    <location>
        <begin position="550"/>
        <end position="704"/>
    </location>
</feature>
<feature type="compositionally biased region" description="Polar residues" evidence="1">
    <location>
        <begin position="624"/>
        <end position="637"/>
    </location>
</feature>
<protein>
    <submittedName>
        <fullName evidence="2">Uncharacterized protein</fullName>
    </submittedName>
</protein>
<proteinExistence type="predicted"/>
<organism evidence="2 3">
    <name type="scientific">Amylocarpus encephaloides</name>
    <dbReference type="NCBI Taxonomy" id="45428"/>
    <lineage>
        <taxon>Eukaryota</taxon>
        <taxon>Fungi</taxon>
        <taxon>Dikarya</taxon>
        <taxon>Ascomycota</taxon>
        <taxon>Pezizomycotina</taxon>
        <taxon>Leotiomycetes</taxon>
        <taxon>Helotiales</taxon>
        <taxon>Helotiales incertae sedis</taxon>
        <taxon>Amylocarpus</taxon>
    </lineage>
</organism>
<comment type="caution">
    <text evidence="2">The sequence shown here is derived from an EMBL/GenBank/DDBJ whole genome shotgun (WGS) entry which is preliminary data.</text>
</comment>
<dbReference type="EMBL" id="MU252152">
    <property type="protein sequence ID" value="KAG9228038.1"/>
    <property type="molecule type" value="Genomic_DNA"/>
</dbReference>
<evidence type="ECO:0000256" key="1">
    <source>
        <dbReference type="SAM" id="MobiDB-lite"/>
    </source>
</evidence>